<dbReference type="CDD" id="cd02440">
    <property type="entry name" value="AdoMet_MTases"/>
    <property type="match status" value="1"/>
</dbReference>
<dbReference type="Gene3D" id="3.40.50.150">
    <property type="entry name" value="Vaccinia Virus protein VP39"/>
    <property type="match status" value="2"/>
</dbReference>
<dbReference type="HAMAP" id="MF_01862">
    <property type="entry name" value="16SrRNA_methyltr_C"/>
    <property type="match status" value="1"/>
</dbReference>
<dbReference type="InterPro" id="IPR023543">
    <property type="entry name" value="rRNA_ssu_MeTfrase_C"/>
</dbReference>
<dbReference type="NCBIfam" id="NF007023">
    <property type="entry name" value="PRK09489.1"/>
    <property type="match status" value="1"/>
</dbReference>
<keyword evidence="2 6" id="KW-0698">rRNA processing</keyword>
<evidence type="ECO:0000313" key="10">
    <source>
        <dbReference type="Proteomes" id="UP000294441"/>
    </source>
</evidence>
<gene>
    <name evidence="6 9" type="primary">rsmC</name>
    <name evidence="9" type="ORF">ERCICURV3402_286</name>
</gene>
<evidence type="ECO:0000256" key="4">
    <source>
        <dbReference type="ARBA" id="ARBA00022679"/>
    </source>
</evidence>
<dbReference type="InterPro" id="IPR002052">
    <property type="entry name" value="DNA_methylase_N6_adenine_CS"/>
</dbReference>
<dbReference type="PANTHER" id="PTHR47816:SF4">
    <property type="entry name" value="RIBOSOMAL RNA SMALL SUBUNIT METHYLTRANSFERASE C"/>
    <property type="match status" value="1"/>
</dbReference>
<dbReference type="PANTHER" id="PTHR47816">
    <property type="entry name" value="RIBOSOMAL RNA SMALL SUBUNIT METHYLTRANSFERASE C"/>
    <property type="match status" value="1"/>
</dbReference>
<dbReference type="RefSeq" id="WP_157992579.1">
    <property type="nucleotide sequence ID" value="NZ_LR217713.1"/>
</dbReference>
<evidence type="ECO:0000256" key="5">
    <source>
        <dbReference type="ARBA" id="ARBA00022691"/>
    </source>
</evidence>
<feature type="domain" description="Methyltransferase small N-terminal" evidence="8">
    <location>
        <begin position="8"/>
        <end position="162"/>
    </location>
</feature>
<organism evidence="9 10">
    <name type="scientific">Candidatus Erwinia haradaeae</name>
    <dbReference type="NCBI Taxonomy" id="1922217"/>
    <lineage>
        <taxon>Bacteria</taxon>
        <taxon>Pseudomonadati</taxon>
        <taxon>Pseudomonadota</taxon>
        <taxon>Gammaproteobacteria</taxon>
        <taxon>Enterobacterales</taxon>
        <taxon>Erwiniaceae</taxon>
        <taxon>Erwinia</taxon>
    </lineage>
</organism>
<keyword evidence="4 6" id="KW-0808">Transferase</keyword>
<dbReference type="PROSITE" id="PS00092">
    <property type="entry name" value="N6_MTASE"/>
    <property type="match status" value="1"/>
</dbReference>
<dbReference type="InterPro" id="IPR029063">
    <property type="entry name" value="SAM-dependent_MTases_sf"/>
</dbReference>
<dbReference type="Pfam" id="PF08468">
    <property type="entry name" value="MTS_N"/>
    <property type="match status" value="1"/>
</dbReference>
<comment type="subcellular location">
    <subcellularLocation>
        <location evidence="6">Cytoplasm</location>
    </subcellularLocation>
</comment>
<protein>
    <recommendedName>
        <fullName evidence="6">Ribosomal RNA small subunit methyltransferase C</fullName>
        <ecNumber evidence="6">2.1.1.172</ecNumber>
    </recommendedName>
    <alternativeName>
        <fullName evidence="6">16S rRNA m2G1207 methyltransferase</fullName>
    </alternativeName>
    <alternativeName>
        <fullName evidence="6">rRNA (guanine-N(2)-)-methyltransferase RsmC</fullName>
    </alternativeName>
</protein>
<comment type="similarity">
    <text evidence="6">Belongs to the methyltransferase superfamily. RsmC family.</text>
</comment>
<dbReference type="GO" id="GO:0052914">
    <property type="term" value="F:16S rRNA (guanine(1207)-N(2))-methyltransferase activity"/>
    <property type="evidence" value="ECO:0007669"/>
    <property type="project" value="UniProtKB-EC"/>
</dbReference>
<evidence type="ECO:0000256" key="3">
    <source>
        <dbReference type="ARBA" id="ARBA00022603"/>
    </source>
</evidence>
<dbReference type="Proteomes" id="UP000294441">
    <property type="component" value="Chromosome 1"/>
</dbReference>
<evidence type="ECO:0000256" key="1">
    <source>
        <dbReference type="ARBA" id="ARBA00022490"/>
    </source>
</evidence>
<evidence type="ECO:0000259" key="8">
    <source>
        <dbReference type="Pfam" id="PF08468"/>
    </source>
</evidence>
<accession>A0A451D7Y4</accession>
<evidence type="ECO:0000313" key="9">
    <source>
        <dbReference type="EMBL" id="VFP81960.1"/>
    </source>
</evidence>
<dbReference type="Pfam" id="PF05175">
    <property type="entry name" value="MTS"/>
    <property type="match status" value="1"/>
</dbReference>
<comment type="subunit">
    <text evidence="6">Monomer.</text>
</comment>
<reference evidence="9 10" key="1">
    <citation type="submission" date="2019-02" db="EMBL/GenBank/DDBJ databases">
        <authorList>
            <person name="Manzano-Marin A."/>
            <person name="Manzano-Marin A."/>
        </authorList>
    </citation>
    <scope>NUCLEOTIDE SEQUENCE [LARGE SCALE GENOMIC DNA]</scope>
    <source>
        <strain evidence="9 10">ErCicurvipes</strain>
    </source>
</reference>
<name>A0A451D7Y4_9GAMM</name>
<keyword evidence="5 6" id="KW-0949">S-adenosyl-L-methionine</keyword>
<dbReference type="GO" id="GO:0005737">
    <property type="term" value="C:cytoplasm"/>
    <property type="evidence" value="ECO:0007669"/>
    <property type="project" value="UniProtKB-SubCell"/>
</dbReference>
<dbReference type="EC" id="2.1.1.172" evidence="6"/>
<dbReference type="AlphaFoldDB" id="A0A451D7Y4"/>
<comment type="catalytic activity">
    <reaction evidence="6">
        <text>guanosine(1207) in 16S rRNA + S-adenosyl-L-methionine = N(2)-methylguanosine(1207) in 16S rRNA + S-adenosyl-L-homocysteine + H(+)</text>
        <dbReference type="Rhea" id="RHEA:42736"/>
        <dbReference type="Rhea" id="RHEA-COMP:10213"/>
        <dbReference type="Rhea" id="RHEA-COMP:10214"/>
        <dbReference type="ChEBI" id="CHEBI:15378"/>
        <dbReference type="ChEBI" id="CHEBI:57856"/>
        <dbReference type="ChEBI" id="CHEBI:59789"/>
        <dbReference type="ChEBI" id="CHEBI:74269"/>
        <dbReference type="ChEBI" id="CHEBI:74481"/>
        <dbReference type="EC" id="2.1.1.172"/>
    </reaction>
</comment>
<evidence type="ECO:0000259" key="7">
    <source>
        <dbReference type="Pfam" id="PF05175"/>
    </source>
</evidence>
<keyword evidence="1 6" id="KW-0963">Cytoplasm</keyword>
<comment type="function">
    <text evidence="6">Specifically methylates the guanine in position 1207 of 16S rRNA in the 30S particle.</text>
</comment>
<dbReference type="GO" id="GO:0003676">
    <property type="term" value="F:nucleic acid binding"/>
    <property type="evidence" value="ECO:0007669"/>
    <property type="project" value="InterPro"/>
</dbReference>
<dbReference type="GeneID" id="66304564"/>
<keyword evidence="3 6" id="KW-0489">Methyltransferase</keyword>
<dbReference type="InterPro" id="IPR046977">
    <property type="entry name" value="RsmC/RlmG"/>
</dbReference>
<feature type="domain" description="Methyltransferase small" evidence="7">
    <location>
        <begin position="167"/>
        <end position="333"/>
    </location>
</feature>
<proteinExistence type="inferred from homology"/>
<sequence length="339" mass="38335">MSKLTPASILISRNYHIFTKRHVFFAGNLQDSLPGFLKTAQSFAHTQQYHHWQTLQPLLNKRVYYSLMITRDMVSQCDTIIYFWPKNKREADFQLQNLLSLLPIGSDIFIVGENRSGVRGVEKIIIHSLNLKKIDNGCRSSLYQGTLNLNSSFNEKLFWNEYKINNIILKSLPGVFGFKGLDMGSQLLISTLNKNINGKVLDVGCGTGVISACLLSRSPQVHLTLIDVNAAAIAASRATLLSNCFTGKVYCSNLYSNVNERFHMIISNPPFHTGLKTNLEIAYKLIKDAPKFLYKHGELRIVANSFLPYPKILDDTFGNHQILAKNQSFKVYRSIKNLV</sequence>
<evidence type="ECO:0000256" key="2">
    <source>
        <dbReference type="ARBA" id="ARBA00022552"/>
    </source>
</evidence>
<dbReference type="InterPro" id="IPR007848">
    <property type="entry name" value="Small_mtfrase_dom"/>
</dbReference>
<dbReference type="InterPro" id="IPR013675">
    <property type="entry name" value="Mtase_sm_N"/>
</dbReference>
<dbReference type="OrthoDB" id="9816072at2"/>
<dbReference type="EMBL" id="LR217713">
    <property type="protein sequence ID" value="VFP81960.1"/>
    <property type="molecule type" value="Genomic_DNA"/>
</dbReference>
<dbReference type="SUPFAM" id="SSF53335">
    <property type="entry name" value="S-adenosyl-L-methionine-dependent methyltransferases"/>
    <property type="match status" value="1"/>
</dbReference>
<evidence type="ECO:0000256" key="6">
    <source>
        <dbReference type="HAMAP-Rule" id="MF_01862"/>
    </source>
</evidence>